<sequence length="61" mass="6474">MRPVPASPTHRDHDRDQHAAAVDLDDALSGPVPGALLSALFAAPLAKEPAEPEIRVRRLAS</sequence>
<organism evidence="1 2">
    <name type="scientific">Patulibacter brassicae</name>
    <dbReference type="NCBI Taxonomy" id="1705717"/>
    <lineage>
        <taxon>Bacteria</taxon>
        <taxon>Bacillati</taxon>
        <taxon>Actinomycetota</taxon>
        <taxon>Thermoleophilia</taxon>
        <taxon>Solirubrobacterales</taxon>
        <taxon>Patulibacteraceae</taxon>
        <taxon>Patulibacter</taxon>
    </lineage>
</organism>
<evidence type="ECO:0000313" key="1">
    <source>
        <dbReference type="EMBL" id="MDX8152141.1"/>
    </source>
</evidence>
<reference evidence="1 2" key="1">
    <citation type="submission" date="2023-11" db="EMBL/GenBank/DDBJ databases">
        <authorList>
            <person name="Xu M."/>
            <person name="Jiang T."/>
        </authorList>
    </citation>
    <scope>NUCLEOTIDE SEQUENCE [LARGE SCALE GENOMIC DNA]</scope>
    <source>
        <strain evidence="1 2">SD</strain>
    </source>
</reference>
<dbReference type="Proteomes" id="UP001277761">
    <property type="component" value="Unassembled WGS sequence"/>
</dbReference>
<evidence type="ECO:0000313" key="2">
    <source>
        <dbReference type="Proteomes" id="UP001277761"/>
    </source>
</evidence>
<dbReference type="RefSeq" id="WP_319954296.1">
    <property type="nucleotide sequence ID" value="NZ_JAXAVX010000004.1"/>
</dbReference>
<proteinExistence type="predicted"/>
<name>A0ABU4VJW1_9ACTN</name>
<keyword evidence="2" id="KW-1185">Reference proteome</keyword>
<dbReference type="EMBL" id="JAXAVX010000004">
    <property type="protein sequence ID" value="MDX8152141.1"/>
    <property type="molecule type" value="Genomic_DNA"/>
</dbReference>
<comment type="caution">
    <text evidence="1">The sequence shown here is derived from an EMBL/GenBank/DDBJ whole genome shotgun (WGS) entry which is preliminary data.</text>
</comment>
<accession>A0ABU4VJW1</accession>
<protein>
    <recommendedName>
        <fullName evidence="3">FXSXX-COOH protein</fullName>
    </recommendedName>
</protein>
<gene>
    <name evidence="1" type="ORF">SK069_11090</name>
</gene>
<evidence type="ECO:0008006" key="3">
    <source>
        <dbReference type="Google" id="ProtNLM"/>
    </source>
</evidence>